<feature type="region of interest" description="Disordered" evidence="1">
    <location>
        <begin position="1"/>
        <end position="59"/>
    </location>
</feature>
<keyword evidence="2" id="KW-1133">Transmembrane helix</keyword>
<gene>
    <name evidence="3" type="ORF">DMN91_006796</name>
</gene>
<protein>
    <submittedName>
        <fullName evidence="3">Uncharacterized protein</fullName>
    </submittedName>
</protein>
<evidence type="ECO:0000256" key="2">
    <source>
        <dbReference type="SAM" id="Phobius"/>
    </source>
</evidence>
<feature type="transmembrane region" description="Helical" evidence="2">
    <location>
        <begin position="67"/>
        <end position="92"/>
    </location>
</feature>
<feature type="compositionally biased region" description="Low complexity" evidence="1">
    <location>
        <begin position="14"/>
        <end position="23"/>
    </location>
</feature>
<feature type="compositionally biased region" description="Basic and acidic residues" evidence="1">
    <location>
        <begin position="1"/>
        <end position="13"/>
    </location>
</feature>
<evidence type="ECO:0000313" key="3">
    <source>
        <dbReference type="EMBL" id="RLU20189.1"/>
    </source>
</evidence>
<proteinExistence type="predicted"/>
<reference evidence="3 4" key="1">
    <citation type="journal article" date="2018" name="Genome Res.">
        <title>The genomic architecture and molecular evolution of ant odorant receptors.</title>
        <authorList>
            <person name="McKenzie S.K."/>
            <person name="Kronauer D.J.C."/>
        </authorList>
    </citation>
    <scope>NUCLEOTIDE SEQUENCE [LARGE SCALE GENOMIC DNA]</scope>
    <source>
        <strain evidence="3">Clonal line C1</strain>
    </source>
</reference>
<evidence type="ECO:0000313" key="4">
    <source>
        <dbReference type="Proteomes" id="UP000279307"/>
    </source>
</evidence>
<organism evidence="3 4">
    <name type="scientific">Ooceraea biroi</name>
    <name type="common">Clonal raider ant</name>
    <name type="synonym">Cerapachys biroi</name>
    <dbReference type="NCBI Taxonomy" id="2015173"/>
    <lineage>
        <taxon>Eukaryota</taxon>
        <taxon>Metazoa</taxon>
        <taxon>Ecdysozoa</taxon>
        <taxon>Arthropoda</taxon>
        <taxon>Hexapoda</taxon>
        <taxon>Insecta</taxon>
        <taxon>Pterygota</taxon>
        <taxon>Neoptera</taxon>
        <taxon>Endopterygota</taxon>
        <taxon>Hymenoptera</taxon>
        <taxon>Apocrita</taxon>
        <taxon>Aculeata</taxon>
        <taxon>Formicoidea</taxon>
        <taxon>Formicidae</taxon>
        <taxon>Dorylinae</taxon>
        <taxon>Ooceraea</taxon>
    </lineage>
</organism>
<name>A0A3L8DJW0_OOCBI</name>
<comment type="caution">
    <text evidence="3">The sequence shown here is derived from an EMBL/GenBank/DDBJ whole genome shotgun (WGS) entry which is preliminary data.</text>
</comment>
<keyword evidence="2" id="KW-0812">Transmembrane</keyword>
<evidence type="ECO:0000256" key="1">
    <source>
        <dbReference type="SAM" id="MobiDB-lite"/>
    </source>
</evidence>
<dbReference type="EMBL" id="QOIP01000007">
    <property type="protein sequence ID" value="RLU20189.1"/>
    <property type="molecule type" value="Genomic_DNA"/>
</dbReference>
<dbReference type="OrthoDB" id="6252479at2759"/>
<dbReference type="Proteomes" id="UP000279307">
    <property type="component" value="Chromosome 7"/>
</dbReference>
<feature type="compositionally biased region" description="Basic and acidic residues" evidence="1">
    <location>
        <begin position="32"/>
        <end position="48"/>
    </location>
</feature>
<accession>A0A3L8DJW0</accession>
<keyword evidence="2" id="KW-0472">Membrane</keyword>
<sequence>MVTVETERADRGSLDGASASSAGQRRGHHRPAGREPPKDEGVEGDGEKPSTMMGGRVARPGAGPRPLVAPIAAFVACVLLCGTLGDAIRIIAARITRGEAKKGRTRAYVRLSTLAEVFERGISLADTPNAYNVCRQERGILMQVTVIRGIAMQRKVFSTFVNLSPNELRVCTKTACLRTIVS</sequence>
<dbReference type="AlphaFoldDB" id="A0A3L8DJW0"/>